<sequence>MNKRLLLILGIGGYAFLLLITLLHHQPPLFDEPLFVRNLFLMEQEGLSSRFLLEMNDQAPGPLYQMIHYPLYFLTRWQMPGLRLVNMTLLAGITFMLIRIIVQHYKINARTAFLYALNIMAVPMIWQVSGMALTEIPPIFFSLLAIYWLLLGINPVQSVTKSILYSLLAGAAMGLAVLGRSPFIVMIPASGVLLLYHWRDSRRWMLVILFAVTALAICAPVIYIWKGLMPPKQALVAAGGFSLWHGILAFAYGAMMTIIIAPSWFIYNRRILLGLLVTYVVLAVLNIFVLHYSYAPLSEALEKVLPAALMRIYPFVISPVLATIALYYVASSLYQAWKRREEETYLFLLASCLLILATSCGVTHLFSSRYVAQAAGLAVLLLVPYDRISYWKLARFAVGMLIGLLSLETYFLFR</sequence>
<feature type="transmembrane region" description="Helical" evidence="1">
    <location>
        <begin position="312"/>
        <end position="333"/>
    </location>
</feature>
<dbReference type="AlphaFoldDB" id="A0A327VX82"/>
<dbReference type="RefSeq" id="WP_111592979.1">
    <property type="nucleotide sequence ID" value="NZ_QLMA01000005.1"/>
</dbReference>
<feature type="transmembrane region" description="Helical" evidence="1">
    <location>
        <begin position="123"/>
        <end position="151"/>
    </location>
</feature>
<feature type="transmembrane region" description="Helical" evidence="1">
    <location>
        <begin position="84"/>
        <end position="102"/>
    </location>
</feature>
<feature type="transmembrane region" description="Helical" evidence="1">
    <location>
        <begin position="272"/>
        <end position="292"/>
    </location>
</feature>
<dbReference type="GO" id="GO:0016757">
    <property type="term" value="F:glycosyltransferase activity"/>
    <property type="evidence" value="ECO:0007669"/>
    <property type="project" value="UniProtKB-KW"/>
</dbReference>
<evidence type="ECO:0000256" key="1">
    <source>
        <dbReference type="SAM" id="Phobius"/>
    </source>
</evidence>
<proteinExistence type="predicted"/>
<reference evidence="2 3" key="1">
    <citation type="submission" date="2018-06" db="EMBL/GenBank/DDBJ databases">
        <title>Genomic Encyclopedia of Archaeal and Bacterial Type Strains, Phase II (KMG-II): from individual species to whole genera.</title>
        <authorList>
            <person name="Goeker M."/>
        </authorList>
    </citation>
    <scope>NUCLEOTIDE SEQUENCE [LARGE SCALE GENOMIC DNA]</scope>
    <source>
        <strain evidence="2 3">DSM 29821</strain>
    </source>
</reference>
<feature type="transmembrane region" description="Helical" evidence="1">
    <location>
        <begin position="203"/>
        <end position="223"/>
    </location>
</feature>
<evidence type="ECO:0000313" key="3">
    <source>
        <dbReference type="Proteomes" id="UP000249819"/>
    </source>
</evidence>
<protein>
    <submittedName>
        <fullName evidence="2">Dolichyl-phosphate-mannose-protein mannosyltransferase</fullName>
    </submittedName>
</protein>
<evidence type="ECO:0000313" key="2">
    <source>
        <dbReference type="EMBL" id="RAJ79943.1"/>
    </source>
</evidence>
<keyword evidence="2" id="KW-0808">Transferase</keyword>
<keyword evidence="2" id="KW-0328">Glycosyltransferase</keyword>
<dbReference type="Proteomes" id="UP000249819">
    <property type="component" value="Unassembled WGS sequence"/>
</dbReference>
<feature type="transmembrane region" description="Helical" evidence="1">
    <location>
        <begin position="243"/>
        <end position="265"/>
    </location>
</feature>
<dbReference type="OrthoDB" id="644076at2"/>
<dbReference type="EMBL" id="QLMA01000005">
    <property type="protein sequence ID" value="RAJ79943.1"/>
    <property type="molecule type" value="Genomic_DNA"/>
</dbReference>
<gene>
    <name evidence="2" type="ORF">CLV59_10548</name>
</gene>
<keyword evidence="3" id="KW-1185">Reference proteome</keyword>
<accession>A0A327VX82</accession>
<feature type="transmembrane region" description="Helical" evidence="1">
    <location>
        <begin position="393"/>
        <end position="413"/>
    </location>
</feature>
<name>A0A327VX82_9BACT</name>
<comment type="caution">
    <text evidence="2">The sequence shown here is derived from an EMBL/GenBank/DDBJ whole genome shotgun (WGS) entry which is preliminary data.</text>
</comment>
<feature type="transmembrane region" description="Helical" evidence="1">
    <location>
        <begin position="163"/>
        <end position="196"/>
    </location>
</feature>
<keyword evidence="1" id="KW-0812">Transmembrane</keyword>
<keyword evidence="1" id="KW-1133">Transmembrane helix</keyword>
<keyword evidence="1" id="KW-0472">Membrane</keyword>
<organism evidence="2 3">
    <name type="scientific">Chitinophaga dinghuensis</name>
    <dbReference type="NCBI Taxonomy" id="1539050"/>
    <lineage>
        <taxon>Bacteria</taxon>
        <taxon>Pseudomonadati</taxon>
        <taxon>Bacteroidota</taxon>
        <taxon>Chitinophagia</taxon>
        <taxon>Chitinophagales</taxon>
        <taxon>Chitinophagaceae</taxon>
        <taxon>Chitinophaga</taxon>
    </lineage>
</organism>
<feature type="transmembrane region" description="Helical" evidence="1">
    <location>
        <begin position="345"/>
        <end position="364"/>
    </location>
</feature>